<dbReference type="Gene3D" id="3.30.420.10">
    <property type="entry name" value="Ribonuclease H-like superfamily/Ribonuclease H"/>
    <property type="match status" value="1"/>
</dbReference>
<dbReference type="PANTHER" id="PTHR42648">
    <property type="entry name" value="TRANSPOSASE, PUTATIVE-RELATED"/>
    <property type="match status" value="1"/>
</dbReference>
<dbReference type="InterPro" id="IPR039537">
    <property type="entry name" value="Retrotran_Ty1/copia-like"/>
</dbReference>
<organism evidence="2">
    <name type="scientific">Nicotiana tabacum</name>
    <name type="common">Common tobacco</name>
    <dbReference type="NCBI Taxonomy" id="4097"/>
    <lineage>
        <taxon>Eukaryota</taxon>
        <taxon>Viridiplantae</taxon>
        <taxon>Streptophyta</taxon>
        <taxon>Embryophyta</taxon>
        <taxon>Tracheophyta</taxon>
        <taxon>Spermatophyta</taxon>
        <taxon>Magnoliopsida</taxon>
        <taxon>eudicotyledons</taxon>
        <taxon>Gunneridae</taxon>
        <taxon>Pentapetalae</taxon>
        <taxon>asterids</taxon>
        <taxon>lamiids</taxon>
        <taxon>Solanales</taxon>
        <taxon>Solanaceae</taxon>
        <taxon>Nicotianoideae</taxon>
        <taxon>Nicotianeae</taxon>
        <taxon>Nicotiana</taxon>
    </lineage>
</organism>
<accession>A0A1S4ANH2</accession>
<name>A0A1S4ANH2_TOBAC</name>
<sequence>MIINVESQRRNNATVGVGDHTALMSNRAHTGGHNRGYKPRNNFGNSSLQCAYAHTASIAPDSATQQGSAANVVPAYGSTTDSPSAITGTITALISHLVSNNWIIDTGATNHMAHILNLLSNIRKLSDSDQNSFQLLDGEKVIISHTGDLSLFKDKSVHHELFTGKVMGIGKEDHGLYIMKHKEQDVPKQLPDPRPFHSSPFNKRLGYVPLGVLNKIESLPNVQLKEHLCTVCSVAKQTRIPFSSSNACSINAFDLIHVDVWGPYRVPTHNGRRYFMTLVDDYSRFIWLFLMNDKAEFIVILRNFLLLVKNQFHCSIKCLRPDNGTEFFNNQ</sequence>
<dbReference type="GO" id="GO:0015074">
    <property type="term" value="P:DNA integration"/>
    <property type="evidence" value="ECO:0007669"/>
    <property type="project" value="InterPro"/>
</dbReference>
<dbReference type="PANTHER" id="PTHR42648:SF31">
    <property type="entry name" value="RNA-DIRECTED DNA POLYMERASE"/>
    <property type="match status" value="1"/>
</dbReference>
<feature type="non-terminal residue" evidence="2">
    <location>
        <position position="331"/>
    </location>
</feature>
<dbReference type="AlphaFoldDB" id="A0A1S4ANH2"/>
<reference evidence="2" key="1">
    <citation type="submission" date="2025-08" db="UniProtKB">
        <authorList>
            <consortium name="RefSeq"/>
        </authorList>
    </citation>
    <scope>IDENTIFICATION</scope>
</reference>
<feature type="domain" description="Integrase catalytic" evidence="1">
    <location>
        <begin position="237"/>
        <end position="331"/>
    </location>
</feature>
<dbReference type="PaxDb" id="4097-A0A1S4ANH2"/>
<dbReference type="GO" id="GO:0003676">
    <property type="term" value="F:nucleic acid binding"/>
    <property type="evidence" value="ECO:0007669"/>
    <property type="project" value="InterPro"/>
</dbReference>
<evidence type="ECO:0000313" key="2">
    <source>
        <dbReference type="RefSeq" id="XP_016478277.1"/>
    </source>
</evidence>
<dbReference type="InterPro" id="IPR001584">
    <property type="entry name" value="Integrase_cat-core"/>
</dbReference>
<dbReference type="InterPro" id="IPR012337">
    <property type="entry name" value="RNaseH-like_sf"/>
</dbReference>
<evidence type="ECO:0000259" key="1">
    <source>
        <dbReference type="PROSITE" id="PS50994"/>
    </source>
</evidence>
<dbReference type="OMA" id="KSVHHEL"/>
<dbReference type="STRING" id="4097.A0A1S4ANH2"/>
<proteinExistence type="predicted"/>
<dbReference type="RefSeq" id="XP_016478277.1">
    <property type="nucleotide sequence ID" value="XM_016622791.1"/>
</dbReference>
<dbReference type="InterPro" id="IPR036397">
    <property type="entry name" value="RNaseH_sf"/>
</dbReference>
<protein>
    <recommendedName>
        <fullName evidence="1">Integrase catalytic domain-containing protein</fullName>
    </recommendedName>
</protein>
<dbReference type="OrthoDB" id="1305950at2759"/>
<dbReference type="SUPFAM" id="SSF53098">
    <property type="entry name" value="Ribonuclease H-like"/>
    <property type="match status" value="1"/>
</dbReference>
<dbReference type="KEGG" id="nta:107799647"/>
<gene>
    <name evidence="2" type="primary">LOC107799647</name>
</gene>
<dbReference type="PROSITE" id="PS50994">
    <property type="entry name" value="INTEGRASE"/>
    <property type="match status" value="1"/>
</dbReference>